<comment type="caution">
    <text evidence="3">The sequence shown here is derived from an EMBL/GenBank/DDBJ whole genome shotgun (WGS) entry which is preliminary data.</text>
</comment>
<evidence type="ECO:0000259" key="2">
    <source>
        <dbReference type="Pfam" id="PF08327"/>
    </source>
</evidence>
<evidence type="ECO:0000256" key="1">
    <source>
        <dbReference type="ARBA" id="ARBA00006817"/>
    </source>
</evidence>
<name>A0A941IQC5_9ACTN</name>
<keyword evidence="4" id="KW-1185">Reference proteome</keyword>
<dbReference type="AlphaFoldDB" id="A0A941IQC5"/>
<dbReference type="EMBL" id="JAGSOH010000207">
    <property type="protein sequence ID" value="MBR7831281.1"/>
    <property type="molecule type" value="Genomic_DNA"/>
</dbReference>
<dbReference type="InterPro" id="IPR013538">
    <property type="entry name" value="ASHA1/2-like_C"/>
</dbReference>
<protein>
    <submittedName>
        <fullName evidence="3">SRPBCC domain-containing protein</fullName>
    </submittedName>
</protein>
<sequence>MVSNRIEQDVYIAAPVARVWEVVTEPRHVGMWFGNGEPAEIDLRPGGRIVFDHGEHGKLPAVIEEVEEPGYLSFRWAADDAGGREPDAANATLVEFTLEREGDGTRLRVVESGFSVIEGDSEAIDRRYRANKGGWGKALLSLSKYCEQEEHEWSG</sequence>
<dbReference type="SUPFAM" id="SSF55961">
    <property type="entry name" value="Bet v1-like"/>
    <property type="match status" value="1"/>
</dbReference>
<comment type="similarity">
    <text evidence="1">Belongs to the AHA1 family.</text>
</comment>
<proteinExistence type="inferred from homology"/>
<organism evidence="3 4">
    <name type="scientific">Actinospica acidithermotolerans</name>
    <dbReference type="NCBI Taxonomy" id="2828514"/>
    <lineage>
        <taxon>Bacteria</taxon>
        <taxon>Bacillati</taxon>
        <taxon>Actinomycetota</taxon>
        <taxon>Actinomycetes</taxon>
        <taxon>Catenulisporales</taxon>
        <taxon>Actinospicaceae</taxon>
        <taxon>Actinospica</taxon>
    </lineage>
</organism>
<gene>
    <name evidence="3" type="ORF">KDK95_33555</name>
</gene>
<dbReference type="Pfam" id="PF08327">
    <property type="entry name" value="AHSA1"/>
    <property type="match status" value="1"/>
</dbReference>
<evidence type="ECO:0000313" key="4">
    <source>
        <dbReference type="Proteomes" id="UP000676325"/>
    </source>
</evidence>
<dbReference type="Gene3D" id="3.30.530.20">
    <property type="match status" value="1"/>
</dbReference>
<dbReference type="Proteomes" id="UP000676325">
    <property type="component" value="Unassembled WGS sequence"/>
</dbReference>
<feature type="domain" description="Activator of Hsp90 ATPase homologue 1/2-like C-terminal" evidence="2">
    <location>
        <begin position="14"/>
        <end position="146"/>
    </location>
</feature>
<dbReference type="RefSeq" id="WP_212522394.1">
    <property type="nucleotide sequence ID" value="NZ_JAGSOH010000207.1"/>
</dbReference>
<dbReference type="InterPro" id="IPR023393">
    <property type="entry name" value="START-like_dom_sf"/>
</dbReference>
<accession>A0A941IQC5</accession>
<evidence type="ECO:0000313" key="3">
    <source>
        <dbReference type="EMBL" id="MBR7831281.1"/>
    </source>
</evidence>
<reference evidence="3" key="1">
    <citation type="submission" date="2021-04" db="EMBL/GenBank/DDBJ databases">
        <title>Genome based classification of Actinospica acidithermotolerans sp. nov., an actinobacterium isolated from an Indonesian hot spring.</title>
        <authorList>
            <person name="Kusuma A.B."/>
            <person name="Putra K.E."/>
            <person name="Nafisah S."/>
            <person name="Loh J."/>
            <person name="Nouioui I."/>
            <person name="Goodfellow M."/>
        </authorList>
    </citation>
    <scope>NUCLEOTIDE SEQUENCE</scope>
    <source>
        <strain evidence="3">MGRD01-02</strain>
    </source>
</reference>